<comment type="caution">
    <text evidence="8">The sequence shown here is derived from an EMBL/GenBank/DDBJ whole genome shotgun (WGS) entry which is preliminary data.</text>
</comment>
<feature type="transmembrane region" description="Helical" evidence="7">
    <location>
        <begin position="165"/>
        <end position="188"/>
    </location>
</feature>
<keyword evidence="3 7" id="KW-0812">Transmembrane</keyword>
<feature type="transmembrane region" description="Helical" evidence="7">
    <location>
        <begin position="455"/>
        <end position="475"/>
    </location>
</feature>
<evidence type="ECO:0000256" key="1">
    <source>
        <dbReference type="ARBA" id="ARBA00004651"/>
    </source>
</evidence>
<keyword evidence="4 7" id="KW-1133">Transmembrane helix</keyword>
<organism evidence="8 9">
    <name type="scientific">Enemella dayhoffiae</name>
    <dbReference type="NCBI Taxonomy" id="2016507"/>
    <lineage>
        <taxon>Bacteria</taxon>
        <taxon>Bacillati</taxon>
        <taxon>Actinomycetota</taxon>
        <taxon>Actinomycetes</taxon>
        <taxon>Propionibacteriales</taxon>
        <taxon>Propionibacteriaceae</taxon>
        <taxon>Enemella</taxon>
    </lineage>
</organism>
<feature type="transmembrane region" description="Helical" evidence="7">
    <location>
        <begin position="389"/>
        <end position="409"/>
    </location>
</feature>
<comment type="subcellular location">
    <subcellularLocation>
        <location evidence="1">Cell membrane</location>
        <topology evidence="1">Multi-pass membrane protein</topology>
    </subcellularLocation>
</comment>
<evidence type="ECO:0000313" key="8">
    <source>
        <dbReference type="EMBL" id="OYO22663.1"/>
    </source>
</evidence>
<evidence type="ECO:0000256" key="3">
    <source>
        <dbReference type="ARBA" id="ARBA00022692"/>
    </source>
</evidence>
<feature type="transmembrane region" description="Helical" evidence="7">
    <location>
        <begin position="330"/>
        <end position="352"/>
    </location>
</feature>
<evidence type="ECO:0000256" key="6">
    <source>
        <dbReference type="SAM" id="MobiDB-lite"/>
    </source>
</evidence>
<feature type="transmembrane region" description="Helical" evidence="7">
    <location>
        <begin position="231"/>
        <end position="256"/>
    </location>
</feature>
<dbReference type="OrthoDB" id="5241646at2"/>
<keyword evidence="5 7" id="KW-0472">Membrane</keyword>
<gene>
    <name evidence="8" type="ORF">CGZ93_07365</name>
</gene>
<dbReference type="AlphaFoldDB" id="A0A255H652"/>
<evidence type="ECO:0008006" key="10">
    <source>
        <dbReference type="Google" id="ProtNLM"/>
    </source>
</evidence>
<feature type="transmembrane region" description="Helical" evidence="7">
    <location>
        <begin position="622"/>
        <end position="643"/>
    </location>
</feature>
<evidence type="ECO:0000256" key="2">
    <source>
        <dbReference type="ARBA" id="ARBA00022475"/>
    </source>
</evidence>
<protein>
    <recommendedName>
        <fullName evidence="10">Copper resistance protein D</fullName>
    </recommendedName>
</protein>
<feature type="transmembrane region" description="Helical" evidence="7">
    <location>
        <begin position="124"/>
        <end position="145"/>
    </location>
</feature>
<feature type="transmembrane region" description="Helical" evidence="7">
    <location>
        <begin position="268"/>
        <end position="286"/>
    </location>
</feature>
<keyword evidence="2" id="KW-1003">Cell membrane</keyword>
<accession>A0A255H652</accession>
<reference evidence="8 9" key="1">
    <citation type="submission" date="2017-07" db="EMBL/GenBank/DDBJ databases">
        <title>Draft whole genome sequences of clinical Proprionibacteriaceae strains.</title>
        <authorList>
            <person name="Bernier A.-M."/>
            <person name="Bernard K."/>
            <person name="Domingo M.-C."/>
        </authorList>
    </citation>
    <scope>NUCLEOTIDE SEQUENCE [LARGE SCALE GENOMIC DNA]</scope>
    <source>
        <strain evidence="8 9">NML 130396</strain>
    </source>
</reference>
<dbReference type="InterPro" id="IPR019108">
    <property type="entry name" value="Caa3_assmbl_CtaG-rel"/>
</dbReference>
<name>A0A255H652_9ACTN</name>
<dbReference type="Proteomes" id="UP000216311">
    <property type="component" value="Unassembled WGS sequence"/>
</dbReference>
<evidence type="ECO:0000256" key="4">
    <source>
        <dbReference type="ARBA" id="ARBA00022989"/>
    </source>
</evidence>
<keyword evidence="9" id="KW-1185">Reference proteome</keyword>
<feature type="region of interest" description="Disordered" evidence="6">
    <location>
        <begin position="1"/>
        <end position="23"/>
    </location>
</feature>
<feature type="transmembrane region" description="Helical" evidence="7">
    <location>
        <begin position="504"/>
        <end position="524"/>
    </location>
</feature>
<dbReference type="EMBL" id="NMVQ01000010">
    <property type="protein sequence ID" value="OYO22663.1"/>
    <property type="molecule type" value="Genomic_DNA"/>
</dbReference>
<feature type="transmembrane region" description="Helical" evidence="7">
    <location>
        <begin position="195"/>
        <end position="211"/>
    </location>
</feature>
<feature type="transmembrane region" description="Helical" evidence="7">
    <location>
        <begin position="536"/>
        <end position="557"/>
    </location>
</feature>
<feature type="transmembrane region" description="Helical" evidence="7">
    <location>
        <begin position="43"/>
        <end position="62"/>
    </location>
</feature>
<evidence type="ECO:0000256" key="5">
    <source>
        <dbReference type="ARBA" id="ARBA00023136"/>
    </source>
</evidence>
<feature type="transmembrane region" description="Helical" evidence="7">
    <location>
        <begin position="421"/>
        <end position="443"/>
    </location>
</feature>
<feature type="transmembrane region" description="Helical" evidence="7">
    <location>
        <begin position="82"/>
        <end position="103"/>
    </location>
</feature>
<dbReference type="Pfam" id="PF09678">
    <property type="entry name" value="Caa3_CtaG"/>
    <property type="match status" value="1"/>
</dbReference>
<dbReference type="RefSeq" id="WP_094363509.1">
    <property type="nucleotide sequence ID" value="NZ_NMVQ01000010.1"/>
</dbReference>
<dbReference type="GO" id="GO:0005886">
    <property type="term" value="C:plasma membrane"/>
    <property type="evidence" value="ECO:0007669"/>
    <property type="project" value="UniProtKB-SubCell"/>
</dbReference>
<evidence type="ECO:0000313" key="9">
    <source>
        <dbReference type="Proteomes" id="UP000216311"/>
    </source>
</evidence>
<evidence type="ECO:0000256" key="7">
    <source>
        <dbReference type="SAM" id="Phobius"/>
    </source>
</evidence>
<feature type="transmembrane region" description="Helical" evidence="7">
    <location>
        <begin position="298"/>
        <end position="318"/>
    </location>
</feature>
<proteinExistence type="predicted"/>
<feature type="transmembrane region" description="Helical" evidence="7">
    <location>
        <begin position="569"/>
        <end position="590"/>
    </location>
</feature>
<sequence>MSTDPEDTTTRHDADPPDAEDPTHAEAAVDSVGQVLETRTGWLPVWVSAGMAMLVVAGAVAHQATLPPLRGREFSDPLTNQLTGLVDLITQLAMLTTLGLLLAAAHFAPVRRRHHELSAQGRGLARLAGTTAAVWFAGALLLVPLTAGENNGVSVLTALPALVPFLSVTQSAAAWLFPAAIALVTVFAARRVRRLGAVLALLVVGGVWQLATVLTGNVSVGADHDFGSDAAIIATLAQTVAITATIAVLATAVADSGAGRLERRQRRLVGWALPFVLAGWSVVTWYELAGAAPLATGYGVLRVGALTLWSLLGVRLLVASLRRQARSRTAIGVDLAIAVLAVGLQVATAHLAPPRFLEPQTSAQINYLGFELPHPPTLAALVLPGRPNLLIVTVSLLAIAVYLAAYLVLRRRGIAWSGVRLGAWLAGWVVMLWATGSGIWAYSGATFSKHMLVHMTVNMLAPALIVLGAPATLLLRVLPTHQDNQPAGVRELITGLVGWKPLEILLHPVLVGLNFVGAFYLIYFSDLFGYLMRYHWGHQLMTVHFILSGLVFFGLVAGSDRMPRELPHVAKLGFLFAVMPFHAFFAVALLSTDGIIGENFYRSLDLPWMTNLLADQKTGGQFTWALGELPMLVVVVALVFQWFRQDARDAKRQDRAMDSGLDDSFEAYNEMLKKLSERADR</sequence>